<evidence type="ECO:0000313" key="2">
    <source>
        <dbReference type="Proteomes" id="UP000489600"/>
    </source>
</evidence>
<sequence length="261" mass="29233">MSETVNGNHKLVEFPPMSKARTNWLSSCIGVASYVVSVGGSLELGKNAVITDCTQKPDQDLHEQKYKMVHDLCHSALGVMGSKVYAFGLCSNGTYRCQRFSLESEDCESVDVAFDENPPLTKLKGLVINEKLYIYRLGMSALVFDPLQGKIEIEKSLEEHLSEDSCVIGNKIYSLSSVDGCIHVYDGHYWRRLLKNVEVGYSSHVQLVNLRGNLLILYKSGKEVWGKEISIENEGAEVWCEMVMKMDRALFVIDHIVSVTL</sequence>
<reference evidence="1" key="1">
    <citation type="submission" date="2019-07" db="EMBL/GenBank/DDBJ databases">
        <authorList>
            <person name="Dittberner H."/>
        </authorList>
    </citation>
    <scope>NUCLEOTIDE SEQUENCE [LARGE SCALE GENOMIC DNA]</scope>
</reference>
<dbReference type="EMBL" id="CABITT030000007">
    <property type="protein sequence ID" value="VVB09700.1"/>
    <property type="molecule type" value="Genomic_DNA"/>
</dbReference>
<gene>
    <name evidence="1" type="ORF">ANE_LOCUS20144</name>
</gene>
<accession>A0A565C7Y7</accession>
<comment type="caution">
    <text evidence="1">The sequence shown here is derived from an EMBL/GenBank/DDBJ whole genome shotgun (WGS) entry which is preliminary data.</text>
</comment>
<dbReference type="InterPro" id="IPR015915">
    <property type="entry name" value="Kelch-typ_b-propeller"/>
</dbReference>
<organism evidence="1 2">
    <name type="scientific">Arabis nemorensis</name>
    <dbReference type="NCBI Taxonomy" id="586526"/>
    <lineage>
        <taxon>Eukaryota</taxon>
        <taxon>Viridiplantae</taxon>
        <taxon>Streptophyta</taxon>
        <taxon>Embryophyta</taxon>
        <taxon>Tracheophyta</taxon>
        <taxon>Spermatophyta</taxon>
        <taxon>Magnoliopsida</taxon>
        <taxon>eudicotyledons</taxon>
        <taxon>Gunneridae</taxon>
        <taxon>Pentapetalae</taxon>
        <taxon>rosids</taxon>
        <taxon>malvids</taxon>
        <taxon>Brassicales</taxon>
        <taxon>Brassicaceae</taxon>
        <taxon>Arabideae</taxon>
        <taxon>Arabis</taxon>
    </lineage>
</organism>
<evidence type="ECO:0008006" key="3">
    <source>
        <dbReference type="Google" id="ProtNLM"/>
    </source>
</evidence>
<name>A0A565C7Y7_9BRAS</name>
<dbReference type="Proteomes" id="UP000489600">
    <property type="component" value="Unassembled WGS sequence"/>
</dbReference>
<keyword evidence="2" id="KW-1185">Reference proteome</keyword>
<dbReference type="SUPFAM" id="SSF117281">
    <property type="entry name" value="Kelch motif"/>
    <property type="match status" value="1"/>
</dbReference>
<protein>
    <recommendedName>
        <fullName evidence="3">F-box associated domain-containing protein</fullName>
    </recommendedName>
</protein>
<evidence type="ECO:0000313" key="1">
    <source>
        <dbReference type="EMBL" id="VVB09700.1"/>
    </source>
</evidence>
<dbReference type="AlphaFoldDB" id="A0A565C7Y7"/>
<proteinExistence type="predicted"/>